<gene>
    <name evidence="1" type="primary">LOC108038643</name>
</gene>
<protein>
    <submittedName>
        <fullName evidence="1">Uncharacterized protein LOC108038643</fullName>
    </submittedName>
</protein>
<dbReference type="AlphaFoldDB" id="A0A6P4E3D9"/>
<dbReference type="RefSeq" id="XP_016970964.1">
    <property type="nucleotide sequence ID" value="XM_017115475.1"/>
</dbReference>
<organism evidence="1">
    <name type="scientific">Drosophila rhopaloa</name>
    <name type="common">Fruit fly</name>
    <dbReference type="NCBI Taxonomy" id="1041015"/>
    <lineage>
        <taxon>Eukaryota</taxon>
        <taxon>Metazoa</taxon>
        <taxon>Ecdysozoa</taxon>
        <taxon>Arthropoda</taxon>
        <taxon>Hexapoda</taxon>
        <taxon>Insecta</taxon>
        <taxon>Pterygota</taxon>
        <taxon>Neoptera</taxon>
        <taxon>Endopterygota</taxon>
        <taxon>Diptera</taxon>
        <taxon>Brachycera</taxon>
        <taxon>Muscomorpha</taxon>
        <taxon>Ephydroidea</taxon>
        <taxon>Drosophilidae</taxon>
        <taxon>Drosophila</taxon>
        <taxon>Sophophora</taxon>
    </lineage>
</organism>
<dbReference type="OrthoDB" id="7873311at2759"/>
<evidence type="ECO:0000313" key="1">
    <source>
        <dbReference type="RefSeq" id="XP_016970964.1"/>
    </source>
</evidence>
<accession>A0A6P4E3D9</accession>
<proteinExistence type="predicted"/>
<name>A0A6P4E3D9_DRORH</name>
<sequence>MPAISGNEYVIPTNSGAGAVGGETPGKVPDKDNNITPIVINPETLMPAISGNENVISTNSGAGAVGGEAPGNVPDKDNNVTPIVKPIDPKFTWPEAPSKIPINPEILMPPLSGNEYVIPTNSGGGAVGRDTPGNVPDKDNNVTPNFKPIDPKFTWPEAPSKILINPETLMPPISGSESVIPTTSGAETVGGLTPGNLPGIDKNLIPAVESINPLIASPEEPSEIPNNQGTVIPAFSGTASISPSISEAGKVGGESLGNAPRINSNLSPVRKLGPSLLLKLLLFIG</sequence>
<reference evidence="1" key="1">
    <citation type="submission" date="2025-08" db="UniProtKB">
        <authorList>
            <consortium name="RefSeq"/>
        </authorList>
    </citation>
    <scope>IDENTIFICATION</scope>
</reference>